<evidence type="ECO:0000259" key="4">
    <source>
        <dbReference type="PROSITE" id="PS50893"/>
    </source>
</evidence>
<keyword evidence="1" id="KW-0813">Transport</keyword>
<dbReference type="Proteomes" id="UP000317716">
    <property type="component" value="Unassembled WGS sequence"/>
</dbReference>
<dbReference type="PROSITE" id="PS50893">
    <property type="entry name" value="ABC_TRANSPORTER_2"/>
    <property type="match status" value="1"/>
</dbReference>
<reference evidence="5 6" key="1">
    <citation type="journal article" date="2019" name="Nat. Microbiol.">
        <title>Mediterranean grassland soil C-N compound turnover is dependent on rainfall and depth, and is mediated by genomically divergent microorganisms.</title>
        <authorList>
            <person name="Diamond S."/>
            <person name="Andeer P.F."/>
            <person name="Li Z."/>
            <person name="Crits-Christoph A."/>
            <person name="Burstein D."/>
            <person name="Anantharaman K."/>
            <person name="Lane K.R."/>
            <person name="Thomas B.C."/>
            <person name="Pan C."/>
            <person name="Northen T.R."/>
            <person name="Banfield J.F."/>
        </authorList>
    </citation>
    <scope>NUCLEOTIDE SEQUENCE [LARGE SCALE GENOMIC DNA]</scope>
    <source>
        <strain evidence="5">WS_2</strain>
    </source>
</reference>
<comment type="caution">
    <text evidence="5">The sequence shown here is derived from an EMBL/GenBank/DDBJ whole genome shotgun (WGS) entry which is preliminary data.</text>
</comment>
<dbReference type="PANTHER" id="PTHR42939">
    <property type="entry name" value="ABC TRANSPORTER ATP-BINDING PROTEIN ALBC-RELATED"/>
    <property type="match status" value="1"/>
</dbReference>
<dbReference type="InterPro" id="IPR003439">
    <property type="entry name" value="ABC_transporter-like_ATP-bd"/>
</dbReference>
<evidence type="ECO:0000313" key="5">
    <source>
        <dbReference type="EMBL" id="TMQ58790.1"/>
    </source>
</evidence>
<evidence type="ECO:0000256" key="1">
    <source>
        <dbReference type="ARBA" id="ARBA00022448"/>
    </source>
</evidence>
<dbReference type="SUPFAM" id="SSF52540">
    <property type="entry name" value="P-loop containing nucleoside triphosphate hydrolases"/>
    <property type="match status" value="1"/>
</dbReference>
<sequence length="248" mass="26279">MESAPPLRIESLTHRYGDLLAVDDLSLEVGAGEIVGFLGPNGAGKTTTLRVCAGLLALEKGRVTIAGADLAATPLLARARLGLVPDEPFLYERLTPAEFLEFVAALYDVPESLAALRSSELIERFELVAAAGELIETCSRGMRQKVSIAAALLHDPPLALLDEPLTGLDPRAVRALKDLLRERAARGLGVLVSTHLLEVAERLCDRVVIIHRGKKRAAGTPAALLAGRAEATLEDVFLALTGDAEPAS</sequence>
<proteinExistence type="predicted"/>
<gene>
    <name evidence="5" type="ORF">E6K72_02215</name>
</gene>
<keyword evidence="2" id="KW-0547">Nucleotide-binding</keyword>
<dbReference type="EMBL" id="VBOS01000067">
    <property type="protein sequence ID" value="TMQ58790.1"/>
    <property type="molecule type" value="Genomic_DNA"/>
</dbReference>
<dbReference type="AlphaFoldDB" id="A0A538T580"/>
<evidence type="ECO:0000256" key="3">
    <source>
        <dbReference type="ARBA" id="ARBA00022840"/>
    </source>
</evidence>
<dbReference type="GO" id="GO:0005524">
    <property type="term" value="F:ATP binding"/>
    <property type="evidence" value="ECO:0007669"/>
    <property type="project" value="UniProtKB-KW"/>
</dbReference>
<dbReference type="GO" id="GO:0016887">
    <property type="term" value="F:ATP hydrolysis activity"/>
    <property type="evidence" value="ECO:0007669"/>
    <property type="project" value="InterPro"/>
</dbReference>
<dbReference type="SMART" id="SM00382">
    <property type="entry name" value="AAA"/>
    <property type="match status" value="1"/>
</dbReference>
<accession>A0A538T580</accession>
<dbReference type="InterPro" id="IPR027417">
    <property type="entry name" value="P-loop_NTPase"/>
</dbReference>
<dbReference type="Pfam" id="PF00005">
    <property type="entry name" value="ABC_tran"/>
    <property type="match status" value="1"/>
</dbReference>
<dbReference type="InterPro" id="IPR003593">
    <property type="entry name" value="AAA+_ATPase"/>
</dbReference>
<dbReference type="PANTHER" id="PTHR42939:SF1">
    <property type="entry name" value="ABC TRANSPORTER ATP-BINDING PROTEIN ALBC-RELATED"/>
    <property type="match status" value="1"/>
</dbReference>
<organism evidence="5 6">
    <name type="scientific">Eiseniibacteriota bacterium</name>
    <dbReference type="NCBI Taxonomy" id="2212470"/>
    <lineage>
        <taxon>Bacteria</taxon>
        <taxon>Candidatus Eiseniibacteriota</taxon>
    </lineage>
</organism>
<name>A0A538T580_UNCEI</name>
<protein>
    <submittedName>
        <fullName evidence="5">ABC transporter ATP-binding protein</fullName>
    </submittedName>
</protein>
<dbReference type="Gene3D" id="3.40.50.300">
    <property type="entry name" value="P-loop containing nucleotide triphosphate hydrolases"/>
    <property type="match status" value="1"/>
</dbReference>
<dbReference type="CDD" id="cd03230">
    <property type="entry name" value="ABC_DR_subfamily_A"/>
    <property type="match status" value="1"/>
</dbReference>
<feature type="domain" description="ABC transporter" evidence="4">
    <location>
        <begin position="7"/>
        <end position="237"/>
    </location>
</feature>
<evidence type="ECO:0000313" key="6">
    <source>
        <dbReference type="Proteomes" id="UP000317716"/>
    </source>
</evidence>
<keyword evidence="3 5" id="KW-0067">ATP-binding</keyword>
<evidence type="ECO:0000256" key="2">
    <source>
        <dbReference type="ARBA" id="ARBA00022741"/>
    </source>
</evidence>
<dbReference type="InterPro" id="IPR051782">
    <property type="entry name" value="ABC_Transporter_VariousFunc"/>
</dbReference>